<evidence type="ECO:0000313" key="1">
    <source>
        <dbReference type="EMBL" id="CUM58753.1"/>
    </source>
</evidence>
<accession>A0A1J1JDE4</accession>
<dbReference type="RefSeq" id="WP_254034778.1">
    <property type="nucleotide sequence ID" value="NZ_LR882950.1"/>
</dbReference>
<gene>
    <name evidence="1" type="ORF">PLAM_0786</name>
</gene>
<name>A0A1J1JDE4_PLAAG</name>
<protein>
    <submittedName>
        <fullName evidence="1">Uncharacterized protein</fullName>
    </submittedName>
</protein>
<dbReference type="AlphaFoldDB" id="A0A1J1JDE4"/>
<organism evidence="1">
    <name type="scientific">Planktothrix agardhii</name>
    <name type="common">Oscillatoria agardhii</name>
    <dbReference type="NCBI Taxonomy" id="1160"/>
    <lineage>
        <taxon>Bacteria</taxon>
        <taxon>Bacillati</taxon>
        <taxon>Cyanobacteriota</taxon>
        <taxon>Cyanophyceae</taxon>
        <taxon>Oscillatoriophycideae</taxon>
        <taxon>Oscillatoriales</taxon>
        <taxon>Microcoleaceae</taxon>
        <taxon>Planktothrix</taxon>
    </lineage>
</organism>
<dbReference type="EMBL" id="LO018304">
    <property type="protein sequence ID" value="CUM58753.1"/>
    <property type="molecule type" value="Genomic_DNA"/>
</dbReference>
<reference evidence="1" key="1">
    <citation type="submission" date="2015-09" db="EMBL/GenBank/DDBJ databases">
        <authorList>
            <person name="Jackson K.R."/>
            <person name="Lunt B.L."/>
            <person name="Fisher J.N.B."/>
            <person name="Gardner A.V."/>
            <person name="Bailey M.E."/>
            <person name="Deus L.M."/>
            <person name="Earl A.S."/>
            <person name="Gibby P.D."/>
            <person name="Hartmann K.A."/>
            <person name="Liu J.E."/>
            <person name="Manci A.M."/>
            <person name="Nielsen D.A."/>
            <person name="Solomon M.B."/>
            <person name="Breakwell D.P."/>
            <person name="Burnett S.H."/>
            <person name="Grose J.H."/>
        </authorList>
    </citation>
    <scope>NUCLEOTIDE SEQUENCE</scope>
    <source>
        <strain evidence="1">7805</strain>
    </source>
</reference>
<proteinExistence type="predicted"/>
<sequence>MSFYHQNLEAFLKLLEEQPQLFIDSHRQELIELIEPLPDDIETLSIAIASWYENYDDIVDAQLEILNSYILINNDSEKTSTSELALARLPLTNISSVPKPKLDLNKKETLKNAIQPLSKITPPQ</sequence>